<evidence type="ECO:0000313" key="10">
    <source>
        <dbReference type="EMBL" id="HIZ00808.1"/>
    </source>
</evidence>
<dbReference type="InterPro" id="IPR036890">
    <property type="entry name" value="HATPase_C_sf"/>
</dbReference>
<keyword evidence="7" id="KW-0472">Membrane</keyword>
<evidence type="ECO:0000256" key="8">
    <source>
        <dbReference type="SAM" id="SignalP"/>
    </source>
</evidence>
<feature type="chain" id="PRO_5038405491" description="histidine kinase" evidence="8">
    <location>
        <begin position="25"/>
        <end position="766"/>
    </location>
</feature>
<accession>A0A9D2A218</accession>
<dbReference type="SUPFAM" id="SSF55874">
    <property type="entry name" value="ATPase domain of HSP90 chaperone/DNA topoisomerase II/histidine kinase"/>
    <property type="match status" value="1"/>
</dbReference>
<dbReference type="InterPro" id="IPR036097">
    <property type="entry name" value="HisK_dim/P_sf"/>
</dbReference>
<evidence type="ECO:0000256" key="7">
    <source>
        <dbReference type="SAM" id="Phobius"/>
    </source>
</evidence>
<dbReference type="PANTHER" id="PTHR43711">
    <property type="entry name" value="TWO-COMPONENT HISTIDINE KINASE"/>
    <property type="match status" value="1"/>
</dbReference>
<dbReference type="EC" id="2.7.13.3" evidence="2"/>
<dbReference type="SMART" id="SM00387">
    <property type="entry name" value="HATPase_c"/>
    <property type="match status" value="1"/>
</dbReference>
<dbReference type="InterPro" id="IPR004358">
    <property type="entry name" value="Sig_transdc_His_kin-like_C"/>
</dbReference>
<keyword evidence="3" id="KW-0597">Phosphoprotein</keyword>
<dbReference type="Proteomes" id="UP000824023">
    <property type="component" value="Unassembled WGS sequence"/>
</dbReference>
<proteinExistence type="predicted"/>
<gene>
    <name evidence="10" type="ORF">H9819_00955</name>
</gene>
<dbReference type="SUPFAM" id="SSF47384">
    <property type="entry name" value="Homodimeric domain of signal transducing histidine kinase"/>
    <property type="match status" value="1"/>
</dbReference>
<dbReference type="CDD" id="cd00082">
    <property type="entry name" value="HisKA"/>
    <property type="match status" value="1"/>
</dbReference>
<evidence type="ECO:0000256" key="6">
    <source>
        <dbReference type="ARBA" id="ARBA00023012"/>
    </source>
</evidence>
<organism evidence="10 11">
    <name type="scientific">Candidatus Bacteroides merdipullorum</name>
    <dbReference type="NCBI Taxonomy" id="2838474"/>
    <lineage>
        <taxon>Bacteria</taxon>
        <taxon>Pseudomonadati</taxon>
        <taxon>Bacteroidota</taxon>
        <taxon>Bacteroidia</taxon>
        <taxon>Bacteroidales</taxon>
        <taxon>Bacteroidaceae</taxon>
        <taxon>Bacteroides</taxon>
    </lineage>
</organism>
<dbReference type="EMBL" id="DXCK01000014">
    <property type="protein sequence ID" value="HIZ00808.1"/>
    <property type="molecule type" value="Genomic_DNA"/>
</dbReference>
<evidence type="ECO:0000256" key="3">
    <source>
        <dbReference type="ARBA" id="ARBA00022553"/>
    </source>
</evidence>
<comment type="catalytic activity">
    <reaction evidence="1">
        <text>ATP + protein L-histidine = ADP + protein N-phospho-L-histidine.</text>
        <dbReference type="EC" id="2.7.13.3"/>
    </reaction>
</comment>
<sequence length="766" mass="87497">MKVKHITCLSVCALLLLTFFQTMGMTYAYRSQMRKTEKTLASCFKESFCQAVDKQINSLPYPDWTVTHVTYIPYALKLEDEDKFLYIHQQTSAVLQDWYGLPETSIDSLRSILQQTLSQEQVKGSVYVRKLDTRTGKILETSPAEAEIPTSGIGILTSPRAFLHEQKGIAVEAILDVHYFDRLSNLIFPGGTFLLATLLTVAIILRIYLLRHLQNDITRQCEDYYQLAEQMEQPVRLLEADLQAKRWTEAGTTGREMLADTEAVLTRAKQKNAIRNSRHTTWLNRLSWCILPLSLLFPLLWGSYIYHSQWKALNRETQVRFENAFNEEVNFRYLDYIQLNQIDRYEKFIGSTPEAQQHAQAVEKILYDIRTDEQGQKHYQVKVPAELLYIYVLKEGMDLKQGIRLYRAYDTQQSIDEGCAEKGYKYVPLDTLRMDSLFHANLTKVGMNLPCGIRILRPDSGEVLKQTGCALPRRGSFVTTPLRLDEEGSTCVQGVVPSPQRYVIRSAWYLFVPLGLTFAFCLLCTAGQWHMWRRQRRLERFRKDFTYSMIHDMKSPLQSILMGTQIMASGKLSDKPEKAARICTTMHEECDHLLALSARVVMLTQMDRGELQLHRTDVLLRPLFEDLSAKFRLKAAKPVTFHIDCPDEAIAHADVFCLREVLSNLIDNAIKYSGKKVCIRLAAQQTSEGNLSLSVRDNGIGIPQSEQQKIFNRFERIQAGSRRTGAPGFGLGLNFVMQVVQAHGGTVTVESDGRSFSTFTVTLPEP</sequence>
<keyword evidence="5 10" id="KW-0418">Kinase</keyword>
<dbReference type="PROSITE" id="PS50109">
    <property type="entry name" value="HIS_KIN"/>
    <property type="match status" value="1"/>
</dbReference>
<comment type="caution">
    <text evidence="10">The sequence shown here is derived from an EMBL/GenBank/DDBJ whole genome shotgun (WGS) entry which is preliminary data.</text>
</comment>
<dbReference type="InterPro" id="IPR005467">
    <property type="entry name" value="His_kinase_dom"/>
</dbReference>
<evidence type="ECO:0000259" key="9">
    <source>
        <dbReference type="PROSITE" id="PS50109"/>
    </source>
</evidence>
<evidence type="ECO:0000313" key="11">
    <source>
        <dbReference type="Proteomes" id="UP000824023"/>
    </source>
</evidence>
<dbReference type="SMART" id="SM00388">
    <property type="entry name" value="HisKA"/>
    <property type="match status" value="1"/>
</dbReference>
<keyword evidence="7" id="KW-0812">Transmembrane</keyword>
<dbReference type="PRINTS" id="PR00344">
    <property type="entry name" value="BCTRLSENSOR"/>
</dbReference>
<dbReference type="CDD" id="cd00075">
    <property type="entry name" value="HATPase"/>
    <property type="match status" value="1"/>
</dbReference>
<keyword evidence="8" id="KW-0732">Signal</keyword>
<keyword evidence="4" id="KW-0808">Transferase</keyword>
<dbReference type="GO" id="GO:0000155">
    <property type="term" value="F:phosphorelay sensor kinase activity"/>
    <property type="evidence" value="ECO:0007669"/>
    <property type="project" value="InterPro"/>
</dbReference>
<feature type="transmembrane region" description="Helical" evidence="7">
    <location>
        <begin position="186"/>
        <end position="209"/>
    </location>
</feature>
<feature type="domain" description="Histidine kinase" evidence="9">
    <location>
        <begin position="548"/>
        <end position="766"/>
    </location>
</feature>
<evidence type="ECO:0000256" key="1">
    <source>
        <dbReference type="ARBA" id="ARBA00000085"/>
    </source>
</evidence>
<evidence type="ECO:0000256" key="5">
    <source>
        <dbReference type="ARBA" id="ARBA00022777"/>
    </source>
</evidence>
<dbReference type="Gene3D" id="3.30.565.10">
    <property type="entry name" value="Histidine kinase-like ATPase, C-terminal domain"/>
    <property type="match status" value="1"/>
</dbReference>
<dbReference type="InterPro" id="IPR003594">
    <property type="entry name" value="HATPase_dom"/>
</dbReference>
<dbReference type="PANTHER" id="PTHR43711:SF1">
    <property type="entry name" value="HISTIDINE KINASE 1"/>
    <property type="match status" value="1"/>
</dbReference>
<protein>
    <recommendedName>
        <fullName evidence="2">histidine kinase</fullName>
        <ecNumber evidence="2">2.7.13.3</ecNumber>
    </recommendedName>
</protein>
<keyword evidence="6" id="KW-0902">Two-component regulatory system</keyword>
<keyword evidence="7" id="KW-1133">Transmembrane helix</keyword>
<dbReference type="InterPro" id="IPR003661">
    <property type="entry name" value="HisK_dim/P_dom"/>
</dbReference>
<evidence type="ECO:0000256" key="4">
    <source>
        <dbReference type="ARBA" id="ARBA00022679"/>
    </source>
</evidence>
<dbReference type="Pfam" id="PF02518">
    <property type="entry name" value="HATPase_c"/>
    <property type="match status" value="1"/>
</dbReference>
<dbReference type="AlphaFoldDB" id="A0A9D2A218"/>
<dbReference type="InterPro" id="IPR050736">
    <property type="entry name" value="Sensor_HK_Regulatory"/>
</dbReference>
<reference evidence="10" key="2">
    <citation type="submission" date="2021-04" db="EMBL/GenBank/DDBJ databases">
        <authorList>
            <person name="Gilroy R."/>
        </authorList>
    </citation>
    <scope>NUCLEOTIDE SEQUENCE</scope>
    <source>
        <strain evidence="10">ChiHjej12B11-24981</strain>
    </source>
</reference>
<reference evidence="10" key="1">
    <citation type="journal article" date="2021" name="PeerJ">
        <title>Extensive microbial diversity within the chicken gut microbiome revealed by metagenomics and culture.</title>
        <authorList>
            <person name="Gilroy R."/>
            <person name="Ravi A."/>
            <person name="Getino M."/>
            <person name="Pursley I."/>
            <person name="Horton D.L."/>
            <person name="Alikhan N.F."/>
            <person name="Baker D."/>
            <person name="Gharbi K."/>
            <person name="Hall N."/>
            <person name="Watson M."/>
            <person name="Adriaenssens E.M."/>
            <person name="Foster-Nyarko E."/>
            <person name="Jarju S."/>
            <person name="Secka A."/>
            <person name="Antonio M."/>
            <person name="Oren A."/>
            <person name="Chaudhuri R.R."/>
            <person name="La Ragione R."/>
            <person name="Hildebrand F."/>
            <person name="Pallen M.J."/>
        </authorList>
    </citation>
    <scope>NUCLEOTIDE SEQUENCE</scope>
    <source>
        <strain evidence="10">ChiHjej12B11-24981</strain>
    </source>
</reference>
<evidence type="ECO:0000256" key="2">
    <source>
        <dbReference type="ARBA" id="ARBA00012438"/>
    </source>
</evidence>
<dbReference type="FunFam" id="3.30.565.10:FF:000006">
    <property type="entry name" value="Sensor histidine kinase WalK"/>
    <property type="match status" value="1"/>
</dbReference>
<name>A0A9D2A218_9BACE</name>
<dbReference type="Gene3D" id="1.10.287.130">
    <property type="match status" value="1"/>
</dbReference>
<feature type="transmembrane region" description="Helical" evidence="7">
    <location>
        <begin position="507"/>
        <end position="532"/>
    </location>
</feature>
<feature type="signal peptide" evidence="8">
    <location>
        <begin position="1"/>
        <end position="24"/>
    </location>
</feature>